<accession>A0A839DX46</accession>
<dbReference type="Proteomes" id="UP000569329">
    <property type="component" value="Unassembled WGS sequence"/>
</dbReference>
<dbReference type="EMBL" id="JACGWZ010000001">
    <property type="protein sequence ID" value="MBA8823781.1"/>
    <property type="molecule type" value="Genomic_DNA"/>
</dbReference>
<proteinExistence type="predicted"/>
<evidence type="ECO:0000313" key="1">
    <source>
        <dbReference type="EMBL" id="MBA8823781.1"/>
    </source>
</evidence>
<reference evidence="1 2" key="1">
    <citation type="submission" date="2020-07" db="EMBL/GenBank/DDBJ databases">
        <title>Sequencing the genomes of 1000 actinobacteria strains.</title>
        <authorList>
            <person name="Klenk H.-P."/>
        </authorList>
    </citation>
    <scope>NUCLEOTIDE SEQUENCE [LARGE SCALE GENOMIC DNA]</scope>
    <source>
        <strain evidence="1 2">DSM 45975</strain>
    </source>
</reference>
<sequence length="103" mass="11682">MSDSGGPLLLVLFQWRLRGFLDELCQFTVSDGEGFTCEPSRQWIEDLMPPRMLAVTDGVLAVGTISSMDVPVTIQWWNQDPGDTDCEWCPVTLLKQYPWRQGC</sequence>
<gene>
    <name evidence="1" type="ORF">FHX42_001110</name>
</gene>
<protein>
    <submittedName>
        <fullName evidence="1">Uncharacterized protein</fullName>
    </submittedName>
</protein>
<name>A0A839DX46_9PSEU</name>
<dbReference type="AlphaFoldDB" id="A0A839DX46"/>
<evidence type="ECO:0000313" key="2">
    <source>
        <dbReference type="Proteomes" id="UP000569329"/>
    </source>
</evidence>
<organism evidence="1 2">
    <name type="scientific">Halosaccharopolyspora lacisalsi</name>
    <dbReference type="NCBI Taxonomy" id="1000566"/>
    <lineage>
        <taxon>Bacteria</taxon>
        <taxon>Bacillati</taxon>
        <taxon>Actinomycetota</taxon>
        <taxon>Actinomycetes</taxon>
        <taxon>Pseudonocardiales</taxon>
        <taxon>Pseudonocardiaceae</taxon>
        <taxon>Halosaccharopolyspora</taxon>
    </lineage>
</organism>
<comment type="caution">
    <text evidence="1">The sequence shown here is derived from an EMBL/GenBank/DDBJ whole genome shotgun (WGS) entry which is preliminary data.</text>
</comment>
<keyword evidence="2" id="KW-1185">Reference proteome</keyword>
<dbReference type="RefSeq" id="WP_182543032.1">
    <property type="nucleotide sequence ID" value="NZ_JACGWZ010000001.1"/>
</dbReference>